<dbReference type="EMBL" id="JBHLXH010000002">
    <property type="protein sequence ID" value="MFC0223878.1"/>
    <property type="molecule type" value="Genomic_DNA"/>
</dbReference>
<reference evidence="2 3" key="1">
    <citation type="submission" date="2024-09" db="EMBL/GenBank/DDBJ databases">
        <authorList>
            <person name="Sun Q."/>
            <person name="Mori K."/>
        </authorList>
    </citation>
    <scope>NUCLEOTIDE SEQUENCE [LARGE SCALE GENOMIC DNA]</scope>
    <source>
        <strain evidence="2 3">CCM 8654</strain>
    </source>
</reference>
<accession>A0ABV6E4G4</accession>
<keyword evidence="1" id="KW-0812">Transmembrane</keyword>
<organism evidence="2 3">
    <name type="scientific">Nocardioides zeicaulis</name>
    <dbReference type="NCBI Taxonomy" id="1776857"/>
    <lineage>
        <taxon>Bacteria</taxon>
        <taxon>Bacillati</taxon>
        <taxon>Actinomycetota</taxon>
        <taxon>Actinomycetes</taxon>
        <taxon>Propionibacteriales</taxon>
        <taxon>Nocardioidaceae</taxon>
        <taxon>Nocardioides</taxon>
    </lineage>
</organism>
<evidence type="ECO:0000256" key="1">
    <source>
        <dbReference type="SAM" id="Phobius"/>
    </source>
</evidence>
<keyword evidence="1" id="KW-1133">Transmembrane helix</keyword>
<evidence type="ECO:0008006" key="4">
    <source>
        <dbReference type="Google" id="ProtNLM"/>
    </source>
</evidence>
<protein>
    <recommendedName>
        <fullName evidence="4">Aerotolerance regulator N-terminal domain-containing protein</fullName>
    </recommendedName>
</protein>
<keyword evidence="3" id="KW-1185">Reference proteome</keyword>
<comment type="caution">
    <text evidence="2">The sequence shown here is derived from an EMBL/GenBank/DDBJ whole genome shotgun (WGS) entry which is preliminary data.</text>
</comment>
<proteinExistence type="predicted"/>
<feature type="transmembrane region" description="Helical" evidence="1">
    <location>
        <begin position="6"/>
        <end position="23"/>
    </location>
</feature>
<sequence>MSLLWIPAVLVVIMALPLLMARLERRRPRDVPRPRPARVTRER</sequence>
<gene>
    <name evidence="2" type="ORF">ACFFJG_15430</name>
</gene>
<keyword evidence="1" id="KW-0472">Membrane</keyword>
<name>A0ABV6E4G4_9ACTN</name>
<dbReference type="RefSeq" id="WP_378519674.1">
    <property type="nucleotide sequence ID" value="NZ_CBCSDI010000033.1"/>
</dbReference>
<evidence type="ECO:0000313" key="3">
    <source>
        <dbReference type="Proteomes" id="UP001589698"/>
    </source>
</evidence>
<dbReference type="Proteomes" id="UP001589698">
    <property type="component" value="Unassembled WGS sequence"/>
</dbReference>
<evidence type="ECO:0000313" key="2">
    <source>
        <dbReference type="EMBL" id="MFC0223878.1"/>
    </source>
</evidence>